<dbReference type="EMBL" id="UOEG01000131">
    <property type="protein sequence ID" value="VAV95358.1"/>
    <property type="molecule type" value="Genomic_DNA"/>
</dbReference>
<dbReference type="CDD" id="cd07313">
    <property type="entry name" value="terB_like_2"/>
    <property type="match status" value="1"/>
</dbReference>
<dbReference type="Gene3D" id="1.10.3680.10">
    <property type="entry name" value="TerB-like"/>
    <property type="match status" value="1"/>
</dbReference>
<dbReference type="Pfam" id="PF05099">
    <property type="entry name" value="TerB"/>
    <property type="match status" value="1"/>
</dbReference>
<feature type="domain" description="Co-chaperone DjlA N-terminal" evidence="1">
    <location>
        <begin position="84"/>
        <end position="201"/>
    </location>
</feature>
<dbReference type="InterPro" id="IPR007791">
    <property type="entry name" value="DjlA_N"/>
</dbReference>
<sequence length="207" mass="23052">MGLLRWRRTGLIRLFICEDVRAKVWGAWAEAHPTAHLARPWPDAKARKPIAAGALALYITCMFAAFLNRLTGPEPEPLNDTDARLALTALLVRLARTDGDYAVSEIERIDRISATRYGLTADQAAALRAEAEALESEAPDTVRFTNAIKDAVPYVDRVSVIEALWQVALSDGQRDHQEDRLLRMVSKFLGVNDRDSALARQRMAKTT</sequence>
<gene>
    <name evidence="2" type="ORF">MNBD_ALPHA07-158</name>
</gene>
<evidence type="ECO:0000259" key="1">
    <source>
        <dbReference type="Pfam" id="PF05099"/>
    </source>
</evidence>
<reference evidence="2" key="1">
    <citation type="submission" date="2018-06" db="EMBL/GenBank/DDBJ databases">
        <authorList>
            <person name="Zhirakovskaya E."/>
        </authorList>
    </citation>
    <scope>NUCLEOTIDE SEQUENCE</scope>
</reference>
<proteinExistence type="predicted"/>
<dbReference type="AlphaFoldDB" id="A0A3B0S4S4"/>
<evidence type="ECO:0000313" key="2">
    <source>
        <dbReference type="EMBL" id="VAV95358.1"/>
    </source>
</evidence>
<dbReference type="InterPro" id="IPR029024">
    <property type="entry name" value="TerB-like"/>
</dbReference>
<protein>
    <recommendedName>
        <fullName evidence="1">Co-chaperone DjlA N-terminal domain-containing protein</fullName>
    </recommendedName>
</protein>
<name>A0A3B0S4S4_9ZZZZ</name>
<organism evidence="2">
    <name type="scientific">hydrothermal vent metagenome</name>
    <dbReference type="NCBI Taxonomy" id="652676"/>
    <lineage>
        <taxon>unclassified sequences</taxon>
        <taxon>metagenomes</taxon>
        <taxon>ecological metagenomes</taxon>
    </lineage>
</organism>
<accession>A0A3B0S4S4</accession>
<dbReference type="SUPFAM" id="SSF158682">
    <property type="entry name" value="TerB-like"/>
    <property type="match status" value="1"/>
</dbReference>